<name>A0A1R3WJB9_9RHOB</name>
<dbReference type="PANTHER" id="PTHR43197:SF1">
    <property type="entry name" value="UTP--GLUCOSE-1-PHOSPHATE URIDYLYLTRANSFERASE"/>
    <property type="match status" value="1"/>
</dbReference>
<keyword evidence="12" id="KW-1185">Reference proteome</keyword>
<dbReference type="GO" id="GO:0006011">
    <property type="term" value="P:UDP-alpha-D-glucose metabolic process"/>
    <property type="evidence" value="ECO:0007669"/>
    <property type="project" value="InterPro"/>
</dbReference>
<dbReference type="InterPro" id="IPR029044">
    <property type="entry name" value="Nucleotide-diphossugar_trans"/>
</dbReference>
<keyword evidence="5 11" id="KW-0548">Nucleotidyltransferase</keyword>
<protein>
    <recommendedName>
        <fullName evidence="3">UTP--glucose-1-phosphate uridylyltransferase</fullName>
        <ecNumber evidence="2">2.7.7.9</ecNumber>
    </recommendedName>
    <alternativeName>
        <fullName evidence="6">Alpha-D-glucosyl-1-phosphate uridylyltransferase</fullName>
    </alternativeName>
    <alternativeName>
        <fullName evidence="7">UDP-glucose pyrophosphorylase</fullName>
    </alternativeName>
    <alternativeName>
        <fullName evidence="8">Uridine diphosphoglucose pyrophosphorylase</fullName>
    </alternativeName>
</protein>
<evidence type="ECO:0000256" key="3">
    <source>
        <dbReference type="ARBA" id="ARBA00019048"/>
    </source>
</evidence>
<feature type="domain" description="Nucleotidyl transferase" evidence="10">
    <location>
        <begin position="16"/>
        <end position="272"/>
    </location>
</feature>
<dbReference type="InterPro" id="IPR005835">
    <property type="entry name" value="NTP_transferase_dom"/>
</dbReference>
<gene>
    <name evidence="11" type="ORF">SAMN05421665_0688</name>
</gene>
<comment type="catalytic activity">
    <reaction evidence="9">
        <text>alpha-D-glucose 1-phosphate + UTP + H(+) = UDP-alpha-D-glucose + diphosphate</text>
        <dbReference type="Rhea" id="RHEA:19889"/>
        <dbReference type="ChEBI" id="CHEBI:15378"/>
        <dbReference type="ChEBI" id="CHEBI:33019"/>
        <dbReference type="ChEBI" id="CHEBI:46398"/>
        <dbReference type="ChEBI" id="CHEBI:58601"/>
        <dbReference type="ChEBI" id="CHEBI:58885"/>
        <dbReference type="EC" id="2.7.7.9"/>
    </reaction>
</comment>
<dbReference type="Pfam" id="PF00483">
    <property type="entry name" value="NTP_transferase"/>
    <property type="match status" value="1"/>
</dbReference>
<evidence type="ECO:0000256" key="6">
    <source>
        <dbReference type="ARBA" id="ARBA00031455"/>
    </source>
</evidence>
<evidence type="ECO:0000313" key="12">
    <source>
        <dbReference type="Proteomes" id="UP000186997"/>
    </source>
</evidence>
<dbReference type="Proteomes" id="UP000186997">
    <property type="component" value="Unassembled WGS sequence"/>
</dbReference>
<dbReference type="CDD" id="cd02541">
    <property type="entry name" value="UGPase_prokaryotic"/>
    <property type="match status" value="1"/>
</dbReference>
<sequence>MKARVMTHIRKAVFPVAGMGTRFLPATKSIPKEMLTLVDRPLIQYAVDEAREAGIEEFIFVSAAGKGALEDYFDTAAALETRLQAAGKADALAALEPTRMPEGALTILRQAQPLGLGHAVRQAKRLIGNEPFAVILPDDVIKGERGALAQMVDAHRDIGGHMVATMDVPLAETHMYGILDVKKEAGALAYARGLVEKPRPDLAPSTKAVIGRYILDSAIMDRLDALCPGAGGELQLTDAINADVKSVGVTGYLFEGQRFDCGSVQGYVQATASFALSRADLRDAYAAFVDQRSRPLRLVA</sequence>
<evidence type="ECO:0000256" key="8">
    <source>
        <dbReference type="ARBA" id="ARBA00032341"/>
    </source>
</evidence>
<reference evidence="12" key="1">
    <citation type="submission" date="2017-01" db="EMBL/GenBank/DDBJ databases">
        <authorList>
            <person name="Varghese N."/>
            <person name="Submissions S."/>
        </authorList>
    </citation>
    <scope>NUCLEOTIDE SEQUENCE [LARGE SCALE GENOMIC DNA]</scope>
    <source>
        <strain evidence="12">DSM 29591</strain>
    </source>
</reference>
<dbReference type="AlphaFoldDB" id="A0A1R3WJB9"/>
<evidence type="ECO:0000259" key="10">
    <source>
        <dbReference type="Pfam" id="PF00483"/>
    </source>
</evidence>
<comment type="similarity">
    <text evidence="1">Belongs to the UDPGP type 2 family.</text>
</comment>
<dbReference type="EMBL" id="FTPR01000001">
    <property type="protein sequence ID" value="SIT78007.1"/>
    <property type="molecule type" value="Genomic_DNA"/>
</dbReference>
<dbReference type="SUPFAM" id="SSF53448">
    <property type="entry name" value="Nucleotide-diphospho-sugar transferases"/>
    <property type="match status" value="1"/>
</dbReference>
<dbReference type="InterPro" id="IPR005771">
    <property type="entry name" value="GalU_uridylyltTrfase_bac/arc"/>
</dbReference>
<proteinExistence type="inferred from homology"/>
<dbReference type="PANTHER" id="PTHR43197">
    <property type="entry name" value="UTP--GLUCOSE-1-PHOSPHATE URIDYLYLTRANSFERASE"/>
    <property type="match status" value="1"/>
</dbReference>
<dbReference type="STRING" id="287098.SAMN05421665_0688"/>
<evidence type="ECO:0000256" key="2">
    <source>
        <dbReference type="ARBA" id="ARBA00012415"/>
    </source>
</evidence>
<dbReference type="Gene3D" id="3.90.550.10">
    <property type="entry name" value="Spore Coat Polysaccharide Biosynthesis Protein SpsA, Chain A"/>
    <property type="match status" value="1"/>
</dbReference>
<evidence type="ECO:0000256" key="7">
    <source>
        <dbReference type="ARBA" id="ARBA00031959"/>
    </source>
</evidence>
<evidence type="ECO:0000256" key="1">
    <source>
        <dbReference type="ARBA" id="ARBA00006890"/>
    </source>
</evidence>
<evidence type="ECO:0000256" key="9">
    <source>
        <dbReference type="ARBA" id="ARBA00048128"/>
    </source>
</evidence>
<keyword evidence="4 11" id="KW-0808">Transferase</keyword>
<dbReference type="EC" id="2.7.7.9" evidence="2"/>
<evidence type="ECO:0000256" key="5">
    <source>
        <dbReference type="ARBA" id="ARBA00022695"/>
    </source>
</evidence>
<dbReference type="GO" id="GO:0003983">
    <property type="term" value="F:UTP:glucose-1-phosphate uridylyltransferase activity"/>
    <property type="evidence" value="ECO:0007669"/>
    <property type="project" value="UniProtKB-EC"/>
</dbReference>
<organism evidence="11 12">
    <name type="scientific">Yoonia rosea</name>
    <dbReference type="NCBI Taxonomy" id="287098"/>
    <lineage>
        <taxon>Bacteria</taxon>
        <taxon>Pseudomonadati</taxon>
        <taxon>Pseudomonadota</taxon>
        <taxon>Alphaproteobacteria</taxon>
        <taxon>Rhodobacterales</taxon>
        <taxon>Paracoccaceae</taxon>
        <taxon>Yoonia</taxon>
    </lineage>
</organism>
<evidence type="ECO:0000256" key="4">
    <source>
        <dbReference type="ARBA" id="ARBA00022679"/>
    </source>
</evidence>
<accession>A0A1R3WJB9</accession>
<evidence type="ECO:0000313" key="11">
    <source>
        <dbReference type="EMBL" id="SIT78007.1"/>
    </source>
</evidence>